<proteinExistence type="predicted"/>
<reference evidence="2" key="1">
    <citation type="journal article" date="2013" name="Nature">
        <title>Draft genome of the wheat A-genome progenitor Triticum urartu.</title>
        <authorList>
            <person name="Ling H.Q."/>
            <person name="Zhao S."/>
            <person name="Liu D."/>
            <person name="Wang J."/>
            <person name="Sun H."/>
            <person name="Zhang C."/>
            <person name="Fan H."/>
            <person name="Li D."/>
            <person name="Dong L."/>
            <person name="Tao Y."/>
            <person name="Gao C."/>
            <person name="Wu H."/>
            <person name="Li Y."/>
            <person name="Cui Y."/>
            <person name="Guo X."/>
            <person name="Zheng S."/>
            <person name="Wang B."/>
            <person name="Yu K."/>
            <person name="Liang Q."/>
            <person name="Yang W."/>
            <person name="Lou X."/>
            <person name="Chen J."/>
            <person name="Feng M."/>
            <person name="Jian J."/>
            <person name="Zhang X."/>
            <person name="Luo G."/>
            <person name="Jiang Y."/>
            <person name="Liu J."/>
            <person name="Wang Z."/>
            <person name="Sha Y."/>
            <person name="Zhang B."/>
            <person name="Wu H."/>
            <person name="Tang D."/>
            <person name="Shen Q."/>
            <person name="Xue P."/>
            <person name="Zou S."/>
            <person name="Wang X."/>
            <person name="Liu X."/>
            <person name="Wang F."/>
            <person name="Yang Y."/>
            <person name="An X."/>
            <person name="Dong Z."/>
            <person name="Zhang K."/>
            <person name="Zhang X."/>
            <person name="Luo M.C."/>
            <person name="Dvorak J."/>
            <person name="Tong Y."/>
            <person name="Wang J."/>
            <person name="Yang H."/>
            <person name="Li Z."/>
            <person name="Wang D."/>
            <person name="Zhang A."/>
            <person name="Wang J."/>
        </authorList>
    </citation>
    <scope>NUCLEOTIDE SEQUENCE</scope>
    <source>
        <strain evidence="2">cv. G1812</strain>
    </source>
</reference>
<dbReference type="AlphaFoldDB" id="A0A8R7PLD1"/>
<dbReference type="EnsemblPlants" id="TuG1812G0200006297.01.T01">
    <property type="protein sequence ID" value="TuG1812G0200006297.01.T01.cds386317"/>
    <property type="gene ID" value="TuG1812G0200006297.01"/>
</dbReference>
<protein>
    <submittedName>
        <fullName evidence="1">Uncharacterized protein</fullName>
    </submittedName>
</protein>
<sequence>MEVGVDVLDAIYQNATTMDEDTMDEDEESMAAVHFLLLLFGEAPRSEVFKTIIFSTITKKLSSVRQSVLSMTRLLKIGISCANVPAIYG</sequence>
<keyword evidence="2" id="KW-1185">Reference proteome</keyword>
<evidence type="ECO:0000313" key="1">
    <source>
        <dbReference type="EnsemblPlants" id="TuG1812G0200006297.01.T01.cds386317"/>
    </source>
</evidence>
<accession>A0A8R7PLD1</accession>
<dbReference type="Gramene" id="TuG1812G0200006297.01.T01">
    <property type="protein sequence ID" value="TuG1812G0200006297.01.T01.cds386317"/>
    <property type="gene ID" value="TuG1812G0200006297.01"/>
</dbReference>
<name>A0A8R7PLD1_TRIUA</name>
<reference evidence="1" key="3">
    <citation type="submission" date="2022-06" db="UniProtKB">
        <authorList>
            <consortium name="EnsemblPlants"/>
        </authorList>
    </citation>
    <scope>IDENTIFICATION</scope>
</reference>
<dbReference type="Proteomes" id="UP000015106">
    <property type="component" value="Chromosome 2"/>
</dbReference>
<evidence type="ECO:0000313" key="2">
    <source>
        <dbReference type="Proteomes" id="UP000015106"/>
    </source>
</evidence>
<organism evidence="1 2">
    <name type="scientific">Triticum urartu</name>
    <name type="common">Red wild einkorn</name>
    <name type="synonym">Crithodium urartu</name>
    <dbReference type="NCBI Taxonomy" id="4572"/>
    <lineage>
        <taxon>Eukaryota</taxon>
        <taxon>Viridiplantae</taxon>
        <taxon>Streptophyta</taxon>
        <taxon>Embryophyta</taxon>
        <taxon>Tracheophyta</taxon>
        <taxon>Spermatophyta</taxon>
        <taxon>Magnoliopsida</taxon>
        <taxon>Liliopsida</taxon>
        <taxon>Poales</taxon>
        <taxon>Poaceae</taxon>
        <taxon>BOP clade</taxon>
        <taxon>Pooideae</taxon>
        <taxon>Triticodae</taxon>
        <taxon>Triticeae</taxon>
        <taxon>Triticinae</taxon>
        <taxon>Triticum</taxon>
    </lineage>
</organism>
<reference evidence="1" key="2">
    <citation type="submission" date="2018-03" db="EMBL/GenBank/DDBJ databases">
        <title>The Triticum urartu genome reveals the dynamic nature of wheat genome evolution.</title>
        <authorList>
            <person name="Ling H."/>
            <person name="Ma B."/>
            <person name="Shi X."/>
            <person name="Liu H."/>
            <person name="Dong L."/>
            <person name="Sun H."/>
            <person name="Cao Y."/>
            <person name="Gao Q."/>
            <person name="Zheng S."/>
            <person name="Li Y."/>
            <person name="Yu Y."/>
            <person name="Du H."/>
            <person name="Qi M."/>
            <person name="Li Y."/>
            <person name="Yu H."/>
            <person name="Cui Y."/>
            <person name="Wang N."/>
            <person name="Chen C."/>
            <person name="Wu H."/>
            <person name="Zhao Y."/>
            <person name="Zhang J."/>
            <person name="Li Y."/>
            <person name="Zhou W."/>
            <person name="Zhang B."/>
            <person name="Hu W."/>
            <person name="Eijk M."/>
            <person name="Tang J."/>
            <person name="Witsenboer H."/>
            <person name="Zhao S."/>
            <person name="Li Z."/>
            <person name="Zhang A."/>
            <person name="Wang D."/>
            <person name="Liang C."/>
        </authorList>
    </citation>
    <scope>NUCLEOTIDE SEQUENCE [LARGE SCALE GENOMIC DNA]</scope>
    <source>
        <strain evidence="1">cv. G1812</strain>
    </source>
</reference>